<feature type="compositionally biased region" description="Polar residues" evidence="1">
    <location>
        <begin position="66"/>
        <end position="90"/>
    </location>
</feature>
<proteinExistence type="predicted"/>
<protein>
    <submittedName>
        <fullName evidence="2">Uncharacterized protein</fullName>
    </submittedName>
</protein>
<evidence type="ECO:0000256" key="1">
    <source>
        <dbReference type="SAM" id="MobiDB-lite"/>
    </source>
</evidence>
<name>A0A1D1V2R4_RAMVA</name>
<organism evidence="2 3">
    <name type="scientific">Ramazzottius varieornatus</name>
    <name type="common">Water bear</name>
    <name type="synonym">Tardigrade</name>
    <dbReference type="NCBI Taxonomy" id="947166"/>
    <lineage>
        <taxon>Eukaryota</taxon>
        <taxon>Metazoa</taxon>
        <taxon>Ecdysozoa</taxon>
        <taxon>Tardigrada</taxon>
        <taxon>Eutardigrada</taxon>
        <taxon>Parachela</taxon>
        <taxon>Hypsibioidea</taxon>
        <taxon>Ramazzottiidae</taxon>
        <taxon>Ramazzottius</taxon>
    </lineage>
</organism>
<dbReference type="AlphaFoldDB" id="A0A1D1V2R4"/>
<feature type="region of interest" description="Disordered" evidence="1">
    <location>
        <begin position="58"/>
        <end position="95"/>
    </location>
</feature>
<keyword evidence="3" id="KW-1185">Reference proteome</keyword>
<sequence length="117" mass="13428">MYFLLLIPPSLKPQLAFLNVSLVLSLDMRYRERYQTEHCSIFIFFIVSPKFGGHLAEEHAGESSRIKQSPYQSSHSSVTSESIRTGTTEDCSYDESKLERRDKIMTLDAKQHVRSIA</sequence>
<reference evidence="2 3" key="1">
    <citation type="journal article" date="2016" name="Nat. Commun.">
        <title>Extremotolerant tardigrade genome and improved radiotolerance of human cultured cells by tardigrade-unique protein.</title>
        <authorList>
            <person name="Hashimoto T."/>
            <person name="Horikawa D.D."/>
            <person name="Saito Y."/>
            <person name="Kuwahara H."/>
            <person name="Kozuka-Hata H."/>
            <person name="Shin-I T."/>
            <person name="Minakuchi Y."/>
            <person name="Ohishi K."/>
            <person name="Motoyama A."/>
            <person name="Aizu T."/>
            <person name="Enomoto A."/>
            <person name="Kondo K."/>
            <person name="Tanaka S."/>
            <person name="Hara Y."/>
            <person name="Koshikawa S."/>
            <person name="Sagara H."/>
            <person name="Miura T."/>
            <person name="Yokobori S."/>
            <person name="Miyagawa K."/>
            <person name="Suzuki Y."/>
            <person name="Kubo T."/>
            <person name="Oyama M."/>
            <person name="Kohara Y."/>
            <person name="Fujiyama A."/>
            <person name="Arakawa K."/>
            <person name="Katayama T."/>
            <person name="Toyoda A."/>
            <person name="Kunieda T."/>
        </authorList>
    </citation>
    <scope>NUCLEOTIDE SEQUENCE [LARGE SCALE GENOMIC DNA]</scope>
    <source>
        <strain evidence="2 3">YOKOZUNA-1</strain>
    </source>
</reference>
<evidence type="ECO:0000313" key="3">
    <source>
        <dbReference type="Proteomes" id="UP000186922"/>
    </source>
</evidence>
<gene>
    <name evidence="2" type="primary">RvY_05033-1</name>
    <name evidence="2" type="synonym">RvY_05033.1</name>
    <name evidence="2" type="ORF">RvY_05033</name>
</gene>
<comment type="caution">
    <text evidence="2">The sequence shown here is derived from an EMBL/GenBank/DDBJ whole genome shotgun (WGS) entry which is preliminary data.</text>
</comment>
<dbReference type="Proteomes" id="UP000186922">
    <property type="component" value="Unassembled WGS sequence"/>
</dbReference>
<accession>A0A1D1V2R4</accession>
<evidence type="ECO:0000313" key="2">
    <source>
        <dbReference type="EMBL" id="GAU93033.1"/>
    </source>
</evidence>
<dbReference type="EMBL" id="BDGG01000002">
    <property type="protein sequence ID" value="GAU93033.1"/>
    <property type="molecule type" value="Genomic_DNA"/>
</dbReference>